<organism evidence="1 2">
    <name type="scientific">Kroppenstedtia eburnea</name>
    <dbReference type="NCBI Taxonomy" id="714067"/>
    <lineage>
        <taxon>Bacteria</taxon>
        <taxon>Bacillati</taxon>
        <taxon>Bacillota</taxon>
        <taxon>Bacilli</taxon>
        <taxon>Bacillales</taxon>
        <taxon>Thermoactinomycetaceae</taxon>
        <taxon>Kroppenstedtia</taxon>
    </lineage>
</organism>
<reference evidence="2" key="1">
    <citation type="submission" date="2017-01" db="EMBL/GenBank/DDBJ databases">
        <authorList>
            <person name="Varghese N."/>
            <person name="Submissions S."/>
        </authorList>
    </citation>
    <scope>NUCLEOTIDE SEQUENCE [LARGE SCALE GENOMIC DNA]</scope>
    <source>
        <strain evidence="2">DSM 45196</strain>
    </source>
</reference>
<sequence>MKKNQRKYRPVPARRRTSVPVVKTAAGTRIPVQTQVALGKGKPNPKTEEVLFFCPPFFFPPPFAFFGPFGAGFFI</sequence>
<name>A0A1N7J3G2_9BACL</name>
<protein>
    <submittedName>
        <fullName evidence="1">Uncharacterized protein</fullName>
    </submittedName>
</protein>
<dbReference type="RefSeq" id="WP_143457014.1">
    <property type="nucleotide sequence ID" value="NZ_CP048103.1"/>
</dbReference>
<dbReference type="AlphaFoldDB" id="A0A1N7J3G2"/>
<proteinExistence type="predicted"/>
<dbReference type="EMBL" id="FTOD01000001">
    <property type="protein sequence ID" value="SIS43898.1"/>
    <property type="molecule type" value="Genomic_DNA"/>
</dbReference>
<accession>A0A1N7J3G2</accession>
<evidence type="ECO:0000313" key="2">
    <source>
        <dbReference type="Proteomes" id="UP000186795"/>
    </source>
</evidence>
<dbReference type="Proteomes" id="UP000186795">
    <property type="component" value="Unassembled WGS sequence"/>
</dbReference>
<evidence type="ECO:0000313" key="1">
    <source>
        <dbReference type="EMBL" id="SIS43898.1"/>
    </source>
</evidence>
<keyword evidence="2" id="KW-1185">Reference proteome</keyword>
<gene>
    <name evidence="1" type="ORF">SAMN05421790_101679</name>
</gene>